<proteinExistence type="predicted"/>
<comment type="caution">
    <text evidence="1">The sequence shown here is derived from an EMBL/GenBank/DDBJ whole genome shotgun (WGS) entry which is preliminary data.</text>
</comment>
<reference evidence="1" key="2">
    <citation type="journal article" date="2020" name="Nat. Commun.">
        <title>Large-scale genome sequencing of mycorrhizal fungi provides insights into the early evolution of symbiotic traits.</title>
        <authorList>
            <person name="Miyauchi S."/>
            <person name="Kiss E."/>
            <person name="Kuo A."/>
            <person name="Drula E."/>
            <person name="Kohler A."/>
            <person name="Sanchez-Garcia M."/>
            <person name="Morin E."/>
            <person name="Andreopoulos B."/>
            <person name="Barry K.W."/>
            <person name="Bonito G."/>
            <person name="Buee M."/>
            <person name="Carver A."/>
            <person name="Chen C."/>
            <person name="Cichocki N."/>
            <person name="Clum A."/>
            <person name="Culley D."/>
            <person name="Crous P.W."/>
            <person name="Fauchery L."/>
            <person name="Girlanda M."/>
            <person name="Hayes R.D."/>
            <person name="Keri Z."/>
            <person name="LaButti K."/>
            <person name="Lipzen A."/>
            <person name="Lombard V."/>
            <person name="Magnuson J."/>
            <person name="Maillard F."/>
            <person name="Murat C."/>
            <person name="Nolan M."/>
            <person name="Ohm R.A."/>
            <person name="Pangilinan J."/>
            <person name="Pereira M.F."/>
            <person name="Perotto S."/>
            <person name="Peter M."/>
            <person name="Pfister S."/>
            <person name="Riley R."/>
            <person name="Sitrit Y."/>
            <person name="Stielow J.B."/>
            <person name="Szollosi G."/>
            <person name="Zifcakova L."/>
            <person name="Stursova M."/>
            <person name="Spatafora J.W."/>
            <person name="Tedersoo L."/>
            <person name="Vaario L.M."/>
            <person name="Yamada A."/>
            <person name="Yan M."/>
            <person name="Wang P."/>
            <person name="Xu J."/>
            <person name="Bruns T."/>
            <person name="Baldrian P."/>
            <person name="Vilgalys R."/>
            <person name="Dunand C."/>
            <person name="Henrissat B."/>
            <person name="Grigoriev I.V."/>
            <person name="Hibbett D."/>
            <person name="Nagy L.G."/>
            <person name="Martin F.M."/>
        </authorList>
    </citation>
    <scope>NUCLEOTIDE SEQUENCE</scope>
    <source>
        <strain evidence="1">P2</strain>
    </source>
</reference>
<organism evidence="1 2">
    <name type="scientific">Thelephora ganbajun</name>
    <name type="common">Ganba fungus</name>
    <dbReference type="NCBI Taxonomy" id="370292"/>
    <lineage>
        <taxon>Eukaryota</taxon>
        <taxon>Fungi</taxon>
        <taxon>Dikarya</taxon>
        <taxon>Basidiomycota</taxon>
        <taxon>Agaricomycotina</taxon>
        <taxon>Agaricomycetes</taxon>
        <taxon>Thelephorales</taxon>
        <taxon>Thelephoraceae</taxon>
        <taxon>Thelephora</taxon>
    </lineage>
</organism>
<evidence type="ECO:0000313" key="1">
    <source>
        <dbReference type="EMBL" id="KAF9643401.1"/>
    </source>
</evidence>
<sequence length="434" mass="49306">MFFNLWSSPEEPKPERVPLPLQALDRCSVCESQRKLRLCANCGERLYCSNRCQKVDWPTHKNVCGETDRIELRSFYPFLALIIEQFHSSVALEGHPALNRVIVGGPKQIRQANGTACTVISLGDPVSFDELAKKPEAWWPRYPSPIDARRLRDRITREGNALLINTAICIALLAELYTTTSDADAKRQDWQFHHRTRLTVRSCPIADFGIMAGSVSGPSIGRLAYYDTQAKSTTYGQDPNDHYWIYFTTIRGEVLYLDCGLYTLSPGDVLKADPYVADHLTERFTLIPAFLRDSVVRKTMANIHTERSRTSVLKNAEVFEALMRNQRDFERENGALYSQFMQGISGKETSARDKRLITPFVQVTRAQIRANLLNARWKAYPPEPTLVSDMYDLIRPPSSSSVKQVNAVFAGWQEALKKIEEGETRGRRTGTKQH</sequence>
<reference evidence="1" key="1">
    <citation type="submission" date="2019-10" db="EMBL/GenBank/DDBJ databases">
        <authorList>
            <consortium name="DOE Joint Genome Institute"/>
            <person name="Kuo A."/>
            <person name="Miyauchi S."/>
            <person name="Kiss E."/>
            <person name="Drula E."/>
            <person name="Kohler A."/>
            <person name="Sanchez-Garcia M."/>
            <person name="Andreopoulos B."/>
            <person name="Barry K.W."/>
            <person name="Bonito G."/>
            <person name="Buee M."/>
            <person name="Carver A."/>
            <person name="Chen C."/>
            <person name="Cichocki N."/>
            <person name="Clum A."/>
            <person name="Culley D."/>
            <person name="Crous P.W."/>
            <person name="Fauchery L."/>
            <person name="Girlanda M."/>
            <person name="Hayes R."/>
            <person name="Keri Z."/>
            <person name="Labutti K."/>
            <person name="Lipzen A."/>
            <person name="Lombard V."/>
            <person name="Magnuson J."/>
            <person name="Maillard F."/>
            <person name="Morin E."/>
            <person name="Murat C."/>
            <person name="Nolan M."/>
            <person name="Ohm R."/>
            <person name="Pangilinan J."/>
            <person name="Pereira M."/>
            <person name="Perotto S."/>
            <person name="Peter M."/>
            <person name="Riley R."/>
            <person name="Sitrit Y."/>
            <person name="Stielow B."/>
            <person name="Szollosi G."/>
            <person name="Zifcakova L."/>
            <person name="Stursova M."/>
            <person name="Spatafora J.W."/>
            <person name="Tedersoo L."/>
            <person name="Vaario L.-M."/>
            <person name="Yamada A."/>
            <person name="Yan M."/>
            <person name="Wang P."/>
            <person name="Xu J."/>
            <person name="Bruns T."/>
            <person name="Baldrian P."/>
            <person name="Vilgalys R."/>
            <person name="Henrissat B."/>
            <person name="Grigoriev I.V."/>
            <person name="Hibbett D."/>
            <person name="Nagy L.G."/>
            <person name="Martin F.M."/>
        </authorList>
    </citation>
    <scope>NUCLEOTIDE SEQUENCE</scope>
    <source>
        <strain evidence="1">P2</strain>
    </source>
</reference>
<dbReference type="EMBL" id="MU118230">
    <property type="protein sequence ID" value="KAF9643401.1"/>
    <property type="molecule type" value="Genomic_DNA"/>
</dbReference>
<dbReference type="Proteomes" id="UP000886501">
    <property type="component" value="Unassembled WGS sequence"/>
</dbReference>
<keyword evidence="2" id="KW-1185">Reference proteome</keyword>
<evidence type="ECO:0000313" key="2">
    <source>
        <dbReference type="Proteomes" id="UP000886501"/>
    </source>
</evidence>
<gene>
    <name evidence="1" type="ORF">BDM02DRAFT_3123499</name>
</gene>
<protein>
    <submittedName>
        <fullName evidence="1">Uncharacterized protein</fullName>
    </submittedName>
</protein>
<accession>A0ACB6Z151</accession>
<name>A0ACB6Z151_THEGA</name>